<reference evidence="1" key="1">
    <citation type="submission" date="2018-11" db="EMBL/GenBank/DDBJ databases">
        <authorList>
            <consortium name="Genoscope - CEA"/>
            <person name="William W."/>
        </authorList>
    </citation>
    <scope>NUCLEOTIDE SEQUENCE</scope>
</reference>
<sequence length="42" mass="5450">MKNVNRMLILAERRFRSWKKMTYPSFVLRHRWKRQDRSQRNE</sequence>
<proteinExistence type="predicted"/>
<dbReference type="EMBL" id="LR031873">
    <property type="protein sequence ID" value="VDD14585.1"/>
    <property type="molecule type" value="Genomic_DNA"/>
</dbReference>
<accession>A0A3P6CVQ6</accession>
<dbReference type="AlphaFoldDB" id="A0A3P6CVQ6"/>
<name>A0A3P6CVQ6_BRAOL</name>
<protein>
    <submittedName>
        <fullName evidence="1">Uncharacterized protein</fullName>
    </submittedName>
</protein>
<evidence type="ECO:0000313" key="1">
    <source>
        <dbReference type="EMBL" id="VDD14585.1"/>
    </source>
</evidence>
<gene>
    <name evidence="1" type="ORF">BOLC4T27726H</name>
</gene>
<organism evidence="1">
    <name type="scientific">Brassica oleracea</name>
    <name type="common">Wild cabbage</name>
    <dbReference type="NCBI Taxonomy" id="3712"/>
    <lineage>
        <taxon>Eukaryota</taxon>
        <taxon>Viridiplantae</taxon>
        <taxon>Streptophyta</taxon>
        <taxon>Embryophyta</taxon>
        <taxon>Tracheophyta</taxon>
        <taxon>Spermatophyta</taxon>
        <taxon>Magnoliopsida</taxon>
        <taxon>eudicotyledons</taxon>
        <taxon>Gunneridae</taxon>
        <taxon>Pentapetalae</taxon>
        <taxon>rosids</taxon>
        <taxon>malvids</taxon>
        <taxon>Brassicales</taxon>
        <taxon>Brassicaceae</taxon>
        <taxon>Brassiceae</taxon>
        <taxon>Brassica</taxon>
    </lineage>
</organism>